<dbReference type="PANTHER" id="PTHR33308">
    <property type="entry name" value="PEPTIDOGLYCAN HYDROLASE FLGJ"/>
    <property type="match status" value="1"/>
</dbReference>
<dbReference type="PRINTS" id="PR01002">
    <property type="entry name" value="FLGFLGJ"/>
</dbReference>
<dbReference type="PANTHER" id="PTHR33308:SF9">
    <property type="entry name" value="PEPTIDOGLYCAN HYDROLASE FLGJ"/>
    <property type="match status" value="1"/>
</dbReference>
<dbReference type="AlphaFoldDB" id="A0A315EMR6"/>
<dbReference type="InterPro" id="IPR051056">
    <property type="entry name" value="Glycosyl_Hydrolase_73"/>
</dbReference>
<dbReference type="EMBL" id="NESP01000001">
    <property type="protein sequence ID" value="PUE59143.1"/>
    <property type="molecule type" value="Genomic_DNA"/>
</dbReference>
<dbReference type="Gene3D" id="1.10.530.10">
    <property type="match status" value="1"/>
</dbReference>
<dbReference type="Proteomes" id="UP000251341">
    <property type="component" value="Unassembled WGS sequence"/>
</dbReference>
<comment type="caution">
    <text evidence="3">The sequence shown here is derived from an EMBL/GenBank/DDBJ whole genome shotgun (WGS) entry which is preliminary data.</text>
</comment>
<reference evidence="3 4" key="1">
    <citation type="submission" date="2017-04" db="EMBL/GenBank/DDBJ databases">
        <title>Unexpected and diverse lifestyles within the genus Limnohabitans.</title>
        <authorList>
            <person name="Kasalicky V."/>
            <person name="Mehrshad M."/>
            <person name="Andrei S.-A."/>
            <person name="Salcher M."/>
            <person name="Kratochvilova H."/>
            <person name="Simek K."/>
            <person name="Ghai R."/>
        </authorList>
    </citation>
    <scope>NUCLEOTIDE SEQUENCE [LARGE SCALE GENOMIC DNA]</scope>
    <source>
        <strain evidence="3 4">MWH-C5</strain>
    </source>
</reference>
<organism evidence="3 4">
    <name type="scientific">Limnohabitans curvus</name>
    <dbReference type="NCBI Taxonomy" id="323423"/>
    <lineage>
        <taxon>Bacteria</taxon>
        <taxon>Pseudomonadati</taxon>
        <taxon>Pseudomonadota</taxon>
        <taxon>Betaproteobacteria</taxon>
        <taxon>Burkholderiales</taxon>
        <taxon>Comamonadaceae</taxon>
        <taxon>Limnohabitans</taxon>
    </lineage>
</organism>
<proteinExistence type="predicted"/>
<accession>A0A315EMR6</accession>
<evidence type="ECO:0000259" key="2">
    <source>
        <dbReference type="SMART" id="SM00047"/>
    </source>
</evidence>
<dbReference type="RefSeq" id="WP_108401921.1">
    <property type="nucleotide sequence ID" value="NZ_NESP01000001.1"/>
</dbReference>
<evidence type="ECO:0000313" key="3">
    <source>
        <dbReference type="EMBL" id="PUE59143.1"/>
    </source>
</evidence>
<dbReference type="Gene3D" id="2.10.70.40">
    <property type="entry name" value="peptidoglycan hydrolase"/>
    <property type="match status" value="1"/>
</dbReference>
<dbReference type="InterPro" id="IPR002901">
    <property type="entry name" value="MGlyc_endo_b_GlcNAc-like_dom"/>
</dbReference>
<protein>
    <submittedName>
        <fullName evidence="3">Mannosyl-glycoprotein endo-beta-N-acetylglucosamidase</fullName>
    </submittedName>
</protein>
<feature type="domain" description="Mannosyl-glycoprotein endo-beta-N-acetylglucosamidase-like" evidence="2">
    <location>
        <begin position="3"/>
        <end position="150"/>
    </location>
</feature>
<sequence length="154" mass="16904">MKPIEFIAMIGSSAQATAKRTGVFASITIAQAALESGWGESGLAKVGKNLFGIKADSRWRGETLILQTKEFIRGQWVVVPAKWRKYASWQESIDDHAAFLKQNPRYQPCFQCLKAEAFAQALAKAGYATDPGYADKVINLMNQHKLQALDGGTP</sequence>
<gene>
    <name evidence="3" type="ORF">B9Z44_05895</name>
</gene>
<name>A0A315EMR6_9BURK</name>
<dbReference type="GO" id="GO:0004040">
    <property type="term" value="F:amidase activity"/>
    <property type="evidence" value="ECO:0007669"/>
    <property type="project" value="InterPro"/>
</dbReference>
<dbReference type="GO" id="GO:0071973">
    <property type="term" value="P:bacterial-type flagellum-dependent cell motility"/>
    <property type="evidence" value="ECO:0007669"/>
    <property type="project" value="TreeGrafter"/>
</dbReference>
<keyword evidence="4" id="KW-1185">Reference proteome</keyword>
<evidence type="ECO:0000256" key="1">
    <source>
        <dbReference type="ARBA" id="ARBA00022801"/>
    </source>
</evidence>
<dbReference type="Pfam" id="PF01832">
    <property type="entry name" value="Glucosaminidase"/>
    <property type="match status" value="1"/>
</dbReference>
<dbReference type="SMART" id="SM00047">
    <property type="entry name" value="LYZ2"/>
    <property type="match status" value="1"/>
</dbReference>
<evidence type="ECO:0000313" key="4">
    <source>
        <dbReference type="Proteomes" id="UP000251341"/>
    </source>
</evidence>
<keyword evidence="1" id="KW-0378">Hydrolase</keyword>